<name>A0A5B1BIV4_MYCSI</name>
<evidence type="ECO:0000313" key="1">
    <source>
        <dbReference type="EMBL" id="KAA1248587.1"/>
    </source>
</evidence>
<dbReference type="AlphaFoldDB" id="A0A5B1BIV4"/>
<comment type="caution">
    <text evidence="1">The sequence shown here is derived from an EMBL/GenBank/DDBJ whole genome shotgun (WGS) entry which is preliminary data.</text>
</comment>
<dbReference type="EMBL" id="VTZN01000146">
    <property type="protein sequence ID" value="KAA1248587.1"/>
    <property type="molecule type" value="Genomic_DNA"/>
</dbReference>
<accession>A0A5B1BIV4</accession>
<gene>
    <name evidence="1" type="ORF">F0Q45_19755</name>
</gene>
<proteinExistence type="predicted"/>
<keyword evidence="2" id="KW-1185">Reference proteome</keyword>
<reference evidence="1 2" key="1">
    <citation type="submission" date="2019-09" db="EMBL/GenBank/DDBJ databases">
        <title>Report of infection by Mycobacterium simiae a patient suffering from pulmonary tuberculosis.</title>
        <authorList>
            <person name="Mohanty P.S."/>
            <person name="Bansal A.K."/>
            <person name="Singh H."/>
            <person name="Sharma S."/>
            <person name="Patil S.A."/>
            <person name="Upadhaya P."/>
            <person name="Singh P.K."/>
            <person name="Kumar D."/>
            <person name="Kumar S."/>
            <person name="Singh R.K."/>
            <person name="Chaudhary B."/>
        </authorList>
    </citation>
    <scope>NUCLEOTIDE SEQUENCE [LARGE SCALE GENOMIC DNA]</scope>
    <source>
        <strain evidence="1 2">JAL-560-SIM</strain>
    </source>
</reference>
<organism evidence="1 2">
    <name type="scientific">Mycobacterium simiae</name>
    <name type="common">Mycobacterium habana</name>
    <dbReference type="NCBI Taxonomy" id="1784"/>
    <lineage>
        <taxon>Bacteria</taxon>
        <taxon>Bacillati</taxon>
        <taxon>Actinomycetota</taxon>
        <taxon>Actinomycetes</taxon>
        <taxon>Mycobacteriales</taxon>
        <taxon>Mycobacteriaceae</taxon>
        <taxon>Mycobacterium</taxon>
        <taxon>Mycobacterium simiae complex</taxon>
    </lineage>
</organism>
<evidence type="ECO:0008006" key="3">
    <source>
        <dbReference type="Google" id="ProtNLM"/>
    </source>
</evidence>
<dbReference type="OrthoDB" id="4726400at2"/>
<evidence type="ECO:0000313" key="2">
    <source>
        <dbReference type="Proteomes" id="UP000324701"/>
    </source>
</evidence>
<sequence>MASFAPSGAYAEPFSPAEQEIVQLLPAGYKASSCTRATNPFPDSIASLDCTDDTNSDTPDYARFTLYNNVDALTADFFSTAKSMAVSSCPGGNASPGAWNYASNPDRPGGKIVCGSVEDRADLAWTREAQLLLATVNGGSALNDLYRWWERYGGSAGS</sequence>
<protein>
    <recommendedName>
        <fullName evidence="3">Serine/threonine protein kinase</fullName>
    </recommendedName>
</protein>
<dbReference type="Proteomes" id="UP000324701">
    <property type="component" value="Unassembled WGS sequence"/>
</dbReference>